<name>A0ABQ0JYG4_9BACT</name>
<dbReference type="Proteomes" id="UP000032309">
    <property type="component" value="Unassembled WGS sequence"/>
</dbReference>
<comment type="caution">
    <text evidence="2">The sequence shown here is derived from an EMBL/GenBank/DDBJ whole genome shotgun (WGS) entry which is preliminary data.</text>
</comment>
<accession>A0ABQ0JYG4</accession>
<protein>
    <submittedName>
        <fullName evidence="2">Uncharacterized protein</fullName>
    </submittedName>
</protein>
<keyword evidence="3" id="KW-1185">Reference proteome</keyword>
<organism evidence="2 3">
    <name type="scientific">Candidatus Brocadia sinica JPN1</name>
    <dbReference type="NCBI Taxonomy" id="1197129"/>
    <lineage>
        <taxon>Bacteria</taxon>
        <taxon>Pseudomonadati</taxon>
        <taxon>Planctomycetota</taxon>
        <taxon>Candidatus Brocadiia</taxon>
        <taxon>Candidatus Brocadiales</taxon>
        <taxon>Candidatus Brocadiaceae</taxon>
        <taxon>Candidatus Brocadia</taxon>
    </lineage>
</organism>
<feature type="compositionally biased region" description="Basic and acidic residues" evidence="1">
    <location>
        <begin position="1"/>
        <end position="15"/>
    </location>
</feature>
<sequence length="42" mass="5084">MPQSHTDNEKEKNEFTPRFVFSLNNKNRKDYMQDGTEDKAYE</sequence>
<reference evidence="3" key="1">
    <citation type="journal article" date="2015" name="Genome Announc.">
        <title>Draft Genome Sequence of an Anaerobic Ammonium-Oxidizing Bacterium, "Candidatus Brocadia sinica".</title>
        <authorList>
            <person name="Oshiki M."/>
            <person name="Shinyako-Hata K."/>
            <person name="Satoh H."/>
            <person name="Okabe S."/>
        </authorList>
    </citation>
    <scope>NUCLEOTIDE SEQUENCE [LARGE SCALE GENOMIC DNA]</scope>
    <source>
        <strain evidence="3">JPN1</strain>
    </source>
</reference>
<feature type="compositionally biased region" description="Basic and acidic residues" evidence="1">
    <location>
        <begin position="27"/>
        <end position="42"/>
    </location>
</feature>
<gene>
    <name evidence="2" type="ORF">BROSI_A2271</name>
</gene>
<evidence type="ECO:0000313" key="2">
    <source>
        <dbReference type="EMBL" id="GAN33737.1"/>
    </source>
</evidence>
<evidence type="ECO:0000313" key="3">
    <source>
        <dbReference type="Proteomes" id="UP000032309"/>
    </source>
</evidence>
<feature type="region of interest" description="Disordered" evidence="1">
    <location>
        <begin position="1"/>
        <end position="42"/>
    </location>
</feature>
<dbReference type="EMBL" id="BAFN01000001">
    <property type="protein sequence ID" value="GAN33737.1"/>
    <property type="molecule type" value="Genomic_DNA"/>
</dbReference>
<evidence type="ECO:0000256" key="1">
    <source>
        <dbReference type="SAM" id="MobiDB-lite"/>
    </source>
</evidence>
<proteinExistence type="predicted"/>